<keyword evidence="3" id="KW-1185">Reference proteome</keyword>
<proteinExistence type="predicted"/>
<comment type="caution">
    <text evidence="2">The sequence shown here is derived from an EMBL/GenBank/DDBJ whole genome shotgun (WGS) entry which is preliminary data.</text>
</comment>
<sequence>MELKKYSEFLACLSNNKVKVPLLETYVFIDDLCRKVFFNDRQYTVDFQITRIGKVNSILLKILKEHTTVESISDKILCYVISSKGRYSFSAKGIKEILDGSKKLSHVSLVQKLKPNISNDSSFYSMELTLEGFKYKAEFVECILGEYKESYNLSLGSQAREIALLLLPILEKSQKAIIESIVFEFSKDQEEKLWLRFIKILKSINETRSRLSKIESYVIEKQATSLENADDFGVINSPRIRNSIVIKKSKSTIQGRIFRANTFAELPKINRNEFTQKPQPCEELNDKTEDEDEDENSQSSIEDEEESNFLEILARERVKQKQIDLGKPGRITPDNEILLREMKSLRRSLDAVKFPSLKAQVISPRNTMQVASSNVKLAPILRRFNSRFYY</sequence>
<dbReference type="AlphaFoldDB" id="A0A1R2BX77"/>
<evidence type="ECO:0000313" key="3">
    <source>
        <dbReference type="Proteomes" id="UP000187209"/>
    </source>
</evidence>
<evidence type="ECO:0000313" key="2">
    <source>
        <dbReference type="EMBL" id="OMJ81301.1"/>
    </source>
</evidence>
<dbReference type="EMBL" id="MPUH01000386">
    <property type="protein sequence ID" value="OMJ81301.1"/>
    <property type="molecule type" value="Genomic_DNA"/>
</dbReference>
<accession>A0A1R2BX77</accession>
<name>A0A1R2BX77_9CILI</name>
<dbReference type="Proteomes" id="UP000187209">
    <property type="component" value="Unassembled WGS sequence"/>
</dbReference>
<protein>
    <submittedName>
        <fullName evidence="2">Uncharacterized protein</fullName>
    </submittedName>
</protein>
<feature type="region of interest" description="Disordered" evidence="1">
    <location>
        <begin position="269"/>
        <end position="306"/>
    </location>
</feature>
<organism evidence="2 3">
    <name type="scientific">Stentor coeruleus</name>
    <dbReference type="NCBI Taxonomy" id="5963"/>
    <lineage>
        <taxon>Eukaryota</taxon>
        <taxon>Sar</taxon>
        <taxon>Alveolata</taxon>
        <taxon>Ciliophora</taxon>
        <taxon>Postciliodesmatophora</taxon>
        <taxon>Heterotrichea</taxon>
        <taxon>Heterotrichida</taxon>
        <taxon>Stentoridae</taxon>
        <taxon>Stentor</taxon>
    </lineage>
</organism>
<gene>
    <name evidence="2" type="ORF">SteCoe_18295</name>
</gene>
<evidence type="ECO:0000256" key="1">
    <source>
        <dbReference type="SAM" id="MobiDB-lite"/>
    </source>
</evidence>
<reference evidence="2 3" key="1">
    <citation type="submission" date="2016-11" db="EMBL/GenBank/DDBJ databases">
        <title>The macronuclear genome of Stentor coeruleus: a giant cell with tiny introns.</title>
        <authorList>
            <person name="Slabodnick M."/>
            <person name="Ruby J.G."/>
            <person name="Reiff S.B."/>
            <person name="Swart E.C."/>
            <person name="Gosai S."/>
            <person name="Prabakaran S."/>
            <person name="Witkowska E."/>
            <person name="Larue G.E."/>
            <person name="Fisher S."/>
            <person name="Freeman R.M."/>
            <person name="Gunawardena J."/>
            <person name="Chu W."/>
            <person name="Stover N.A."/>
            <person name="Gregory B.D."/>
            <person name="Nowacki M."/>
            <person name="Derisi J."/>
            <person name="Roy S.W."/>
            <person name="Marshall W.F."/>
            <person name="Sood P."/>
        </authorList>
    </citation>
    <scope>NUCLEOTIDE SEQUENCE [LARGE SCALE GENOMIC DNA]</scope>
    <source>
        <strain evidence="2">WM001</strain>
    </source>
</reference>
<feature type="compositionally biased region" description="Acidic residues" evidence="1">
    <location>
        <begin position="288"/>
        <end position="306"/>
    </location>
</feature>